<reference evidence="3 4" key="1">
    <citation type="journal article" date="2018" name="Front. Plant Sci.">
        <title>Red Clover (Trifolium pratense) and Zigzag Clover (T. medium) - A Picture of Genomic Similarities and Differences.</title>
        <authorList>
            <person name="Dluhosova J."/>
            <person name="Istvanek J."/>
            <person name="Nedelnik J."/>
            <person name="Repkova J."/>
        </authorList>
    </citation>
    <scope>NUCLEOTIDE SEQUENCE [LARGE SCALE GENOMIC DNA]</scope>
    <source>
        <strain evidence="4">cv. 10/8</strain>
        <tissue evidence="3">Leaf</tissue>
    </source>
</reference>
<keyword evidence="1" id="KW-0812">Transmembrane</keyword>
<accession>A0A392P2J5</accession>
<dbReference type="InterPro" id="IPR025558">
    <property type="entry name" value="DUF4283"/>
</dbReference>
<dbReference type="EMBL" id="LXQA010061134">
    <property type="protein sequence ID" value="MCI06218.1"/>
    <property type="molecule type" value="Genomic_DNA"/>
</dbReference>
<evidence type="ECO:0000259" key="2">
    <source>
        <dbReference type="Pfam" id="PF14111"/>
    </source>
</evidence>
<name>A0A392P2J5_9FABA</name>
<proteinExistence type="predicted"/>
<dbReference type="InterPro" id="IPR040256">
    <property type="entry name" value="At4g02000-like"/>
</dbReference>
<evidence type="ECO:0000313" key="4">
    <source>
        <dbReference type="Proteomes" id="UP000265520"/>
    </source>
</evidence>
<evidence type="ECO:0000256" key="1">
    <source>
        <dbReference type="SAM" id="Phobius"/>
    </source>
</evidence>
<protein>
    <submittedName>
        <fullName evidence="3">Pectin acetylesterase</fullName>
    </submittedName>
</protein>
<keyword evidence="1" id="KW-0472">Membrane</keyword>
<dbReference type="Proteomes" id="UP000265520">
    <property type="component" value="Unassembled WGS sequence"/>
</dbReference>
<keyword evidence="4" id="KW-1185">Reference proteome</keyword>
<dbReference type="Pfam" id="PF14111">
    <property type="entry name" value="DUF4283"/>
    <property type="match status" value="1"/>
</dbReference>
<comment type="caution">
    <text evidence="3">The sequence shown here is derived from an EMBL/GenBank/DDBJ whole genome shotgun (WGS) entry which is preliminary data.</text>
</comment>
<keyword evidence="1" id="KW-1133">Transmembrane helix</keyword>
<feature type="transmembrane region" description="Helical" evidence="1">
    <location>
        <begin position="220"/>
        <end position="241"/>
    </location>
</feature>
<organism evidence="3 4">
    <name type="scientific">Trifolium medium</name>
    <dbReference type="NCBI Taxonomy" id="97028"/>
    <lineage>
        <taxon>Eukaryota</taxon>
        <taxon>Viridiplantae</taxon>
        <taxon>Streptophyta</taxon>
        <taxon>Embryophyta</taxon>
        <taxon>Tracheophyta</taxon>
        <taxon>Spermatophyta</taxon>
        <taxon>Magnoliopsida</taxon>
        <taxon>eudicotyledons</taxon>
        <taxon>Gunneridae</taxon>
        <taxon>Pentapetalae</taxon>
        <taxon>rosids</taxon>
        <taxon>fabids</taxon>
        <taxon>Fabales</taxon>
        <taxon>Fabaceae</taxon>
        <taxon>Papilionoideae</taxon>
        <taxon>50 kb inversion clade</taxon>
        <taxon>NPAAA clade</taxon>
        <taxon>Hologalegina</taxon>
        <taxon>IRL clade</taxon>
        <taxon>Trifolieae</taxon>
        <taxon>Trifolium</taxon>
    </lineage>
</organism>
<feature type="domain" description="DUF4283" evidence="2">
    <location>
        <begin position="82"/>
        <end position="147"/>
    </location>
</feature>
<evidence type="ECO:0000313" key="3">
    <source>
        <dbReference type="EMBL" id="MCI06218.1"/>
    </source>
</evidence>
<dbReference type="AlphaFoldDB" id="A0A392P2J5"/>
<sequence length="243" mass="27409">MGPQTKLVNKSNDISSQAVKSFAQVVSNVCDIPLNQLPQPCVKGDRTAILIPEDEYRVGIETCQHNLHGRIIWPKGVVPLKIDVVRSKLAPGWKSLAKWEITSLGKSFYEFSFSSLEDVQTVRSVGSWNLSPGLLKLFTWSKDFNPNIQHQTTAQVWVRIYGLSQEYWRPKILFAIAGSVGTPICIDSATNKSRFERDFGHFVRVLVDMDLRIEPKYKILVERIGFALIATVLVTILVSSIRH</sequence>
<dbReference type="PANTHER" id="PTHR31286">
    <property type="entry name" value="GLYCINE-RICH CELL WALL STRUCTURAL PROTEIN 1.8-LIKE"/>
    <property type="match status" value="1"/>
</dbReference>
<dbReference type="PANTHER" id="PTHR31286:SF176">
    <property type="entry name" value="DUF4283 DOMAIN PROTEIN"/>
    <property type="match status" value="1"/>
</dbReference>